<dbReference type="InterPro" id="IPR011004">
    <property type="entry name" value="Trimer_LpxA-like_sf"/>
</dbReference>
<dbReference type="GO" id="GO:0016746">
    <property type="term" value="F:acyltransferase activity"/>
    <property type="evidence" value="ECO:0007669"/>
    <property type="project" value="UniProtKB-KW"/>
</dbReference>
<keyword evidence="1 4" id="KW-0808">Transferase</keyword>
<comment type="caution">
    <text evidence="4">The sequence shown here is derived from an EMBL/GenBank/DDBJ whole genome shotgun (WGS) entry which is preliminary data.</text>
</comment>
<protein>
    <submittedName>
        <fullName evidence="4">Acyltransferase</fullName>
        <ecNumber evidence="4">2.3.1.-</ecNumber>
    </submittedName>
</protein>
<accession>A0ABU9B4L1</accession>
<dbReference type="Gene3D" id="2.160.10.10">
    <property type="entry name" value="Hexapeptide repeat proteins"/>
    <property type="match status" value="1"/>
</dbReference>
<dbReference type="Pfam" id="PF00132">
    <property type="entry name" value="Hexapep"/>
    <property type="match status" value="1"/>
</dbReference>
<dbReference type="PROSITE" id="PS00101">
    <property type="entry name" value="HEXAPEP_TRANSFERASES"/>
    <property type="match status" value="1"/>
</dbReference>
<dbReference type="EC" id="2.3.1.-" evidence="4"/>
<keyword evidence="3 4" id="KW-0012">Acyltransferase</keyword>
<organism evidence="4 5">
    <name type="scientific">Pseudaquabacterium rugosum</name>
    <dbReference type="NCBI Taxonomy" id="2984194"/>
    <lineage>
        <taxon>Bacteria</taxon>
        <taxon>Pseudomonadati</taxon>
        <taxon>Pseudomonadota</taxon>
        <taxon>Betaproteobacteria</taxon>
        <taxon>Burkholderiales</taxon>
        <taxon>Sphaerotilaceae</taxon>
        <taxon>Pseudaquabacterium</taxon>
    </lineage>
</organism>
<dbReference type="InterPro" id="IPR051159">
    <property type="entry name" value="Hexapeptide_acetyltransf"/>
</dbReference>
<dbReference type="InterPro" id="IPR001451">
    <property type="entry name" value="Hexapep"/>
</dbReference>
<proteinExistence type="predicted"/>
<dbReference type="SUPFAM" id="SSF51161">
    <property type="entry name" value="Trimeric LpxA-like enzymes"/>
    <property type="match status" value="1"/>
</dbReference>
<reference evidence="4 5" key="1">
    <citation type="submission" date="2024-04" db="EMBL/GenBank/DDBJ databases">
        <title>Novel species of the genus Ideonella isolated from streams.</title>
        <authorList>
            <person name="Lu H."/>
        </authorList>
    </citation>
    <scope>NUCLEOTIDE SEQUENCE [LARGE SCALE GENOMIC DNA]</scope>
    <source>
        <strain evidence="4 5">BYS139W</strain>
    </source>
</reference>
<dbReference type="Proteomes" id="UP001368500">
    <property type="component" value="Unassembled WGS sequence"/>
</dbReference>
<dbReference type="EMBL" id="JBBUTF010000002">
    <property type="protein sequence ID" value="MEK8024806.1"/>
    <property type="molecule type" value="Genomic_DNA"/>
</dbReference>
<keyword evidence="5" id="KW-1185">Reference proteome</keyword>
<keyword evidence="2" id="KW-0677">Repeat</keyword>
<name>A0ABU9B4L1_9BURK</name>
<evidence type="ECO:0000313" key="5">
    <source>
        <dbReference type="Proteomes" id="UP001368500"/>
    </source>
</evidence>
<sequence>MSAASASDAAKPRPANAFKTLARLWPAAVLIPLRALIKGKRALYFRHPLATISGATRIGRFAEIGAHAYINAGPDGVEIGSYSQINALTAIVGHVRIGDRVLIAPGCSIVAGGHRFGKGVQPRFSGGGGEKRIVIEDDVWIGSGVTIVGQVTIGRGTVVAAGVTVDCDVPPETLVRRGTSTLVFEPMR</sequence>
<dbReference type="PANTHER" id="PTHR23416">
    <property type="entry name" value="SIALIC ACID SYNTHASE-RELATED"/>
    <property type="match status" value="1"/>
</dbReference>
<evidence type="ECO:0000313" key="4">
    <source>
        <dbReference type="EMBL" id="MEK8024806.1"/>
    </source>
</evidence>
<evidence type="ECO:0000256" key="2">
    <source>
        <dbReference type="ARBA" id="ARBA00022737"/>
    </source>
</evidence>
<dbReference type="CDD" id="cd04647">
    <property type="entry name" value="LbH_MAT_like"/>
    <property type="match status" value="1"/>
</dbReference>
<evidence type="ECO:0000256" key="3">
    <source>
        <dbReference type="ARBA" id="ARBA00023315"/>
    </source>
</evidence>
<dbReference type="RefSeq" id="WP_341372577.1">
    <property type="nucleotide sequence ID" value="NZ_JBBUTF010000002.1"/>
</dbReference>
<dbReference type="InterPro" id="IPR018357">
    <property type="entry name" value="Hexapep_transf_CS"/>
</dbReference>
<gene>
    <name evidence="4" type="ORF">AACH11_02330</name>
</gene>
<evidence type="ECO:0000256" key="1">
    <source>
        <dbReference type="ARBA" id="ARBA00022679"/>
    </source>
</evidence>